<feature type="region of interest" description="Disordered" evidence="10">
    <location>
        <begin position="408"/>
        <end position="464"/>
    </location>
</feature>
<evidence type="ECO:0000259" key="12">
    <source>
        <dbReference type="Pfam" id="PF13880"/>
    </source>
</evidence>
<evidence type="ECO:0000256" key="7">
    <source>
        <dbReference type="ARBA" id="ARBA00023242"/>
    </source>
</evidence>
<keyword evidence="14" id="KW-1185">Reference proteome</keyword>
<evidence type="ECO:0000256" key="10">
    <source>
        <dbReference type="SAM" id="MobiDB-lite"/>
    </source>
</evidence>
<feature type="compositionally biased region" description="Basic and acidic residues" evidence="10">
    <location>
        <begin position="331"/>
        <end position="341"/>
    </location>
</feature>
<evidence type="ECO:0000256" key="3">
    <source>
        <dbReference type="ARBA" id="ARBA00022679"/>
    </source>
</evidence>
<dbReference type="EnsemblMetazoa" id="ENSAATROPT014111">
    <property type="protein sequence ID" value="ENSAATROPP012862"/>
    <property type="gene ID" value="ENSAATROPG011438"/>
</dbReference>
<dbReference type="GO" id="GO:0000785">
    <property type="term" value="C:chromatin"/>
    <property type="evidence" value="ECO:0007669"/>
    <property type="project" value="TreeGrafter"/>
</dbReference>
<comment type="similarity">
    <text evidence="2">Belongs to the acetyltransferase family. ECO subfamily.</text>
</comment>
<keyword evidence="4" id="KW-0479">Metal-binding</keyword>
<name>A0AAG5DNJ5_ANOAO</name>
<keyword evidence="6" id="KW-0862">Zinc</keyword>
<evidence type="ECO:0000256" key="8">
    <source>
        <dbReference type="ARBA" id="ARBA00023306"/>
    </source>
</evidence>
<organism evidence="13 14">
    <name type="scientific">Anopheles atroparvus</name>
    <name type="common">European mosquito</name>
    <dbReference type="NCBI Taxonomy" id="41427"/>
    <lineage>
        <taxon>Eukaryota</taxon>
        <taxon>Metazoa</taxon>
        <taxon>Ecdysozoa</taxon>
        <taxon>Arthropoda</taxon>
        <taxon>Hexapoda</taxon>
        <taxon>Insecta</taxon>
        <taxon>Pterygota</taxon>
        <taxon>Neoptera</taxon>
        <taxon>Endopterygota</taxon>
        <taxon>Diptera</taxon>
        <taxon>Nematocera</taxon>
        <taxon>Culicoidea</taxon>
        <taxon>Culicidae</taxon>
        <taxon>Anophelinae</taxon>
        <taxon>Anopheles</taxon>
    </lineage>
</organism>
<accession>A0AAG5DNJ5</accession>
<feature type="region of interest" description="Disordered" evidence="10">
    <location>
        <begin position="239"/>
        <end position="378"/>
    </location>
</feature>
<evidence type="ECO:0000256" key="6">
    <source>
        <dbReference type="ARBA" id="ARBA00022833"/>
    </source>
</evidence>
<dbReference type="GO" id="GO:0061733">
    <property type="term" value="F:protein-lysine-acetyltransferase activity"/>
    <property type="evidence" value="ECO:0007669"/>
    <property type="project" value="TreeGrafter"/>
</dbReference>
<protein>
    <recommendedName>
        <fullName evidence="15">N-acetyltransferase domain-containing protein</fullName>
    </recommendedName>
</protein>
<feature type="compositionally biased region" description="Basic residues" evidence="10">
    <location>
        <begin position="314"/>
        <end position="323"/>
    </location>
</feature>
<evidence type="ECO:0000256" key="5">
    <source>
        <dbReference type="ARBA" id="ARBA00022771"/>
    </source>
</evidence>
<dbReference type="InterPro" id="IPR028009">
    <property type="entry name" value="ESCO_Acetyltransf_dom"/>
</dbReference>
<keyword evidence="5" id="KW-0863">Zinc-finger</keyword>
<dbReference type="CDD" id="cd04301">
    <property type="entry name" value="NAT_SF"/>
    <property type="match status" value="1"/>
</dbReference>
<feature type="compositionally biased region" description="Basic residues" evidence="10">
    <location>
        <begin position="342"/>
        <end position="354"/>
    </location>
</feature>
<comment type="subcellular location">
    <subcellularLocation>
        <location evidence="1">Nucleus</location>
    </subcellularLocation>
</comment>
<feature type="region of interest" description="Disordered" evidence="10">
    <location>
        <begin position="1"/>
        <end position="54"/>
    </location>
</feature>
<dbReference type="InterPro" id="IPR028005">
    <property type="entry name" value="AcTrfase_ESCO_Znf_dom"/>
</dbReference>
<evidence type="ECO:0008006" key="15">
    <source>
        <dbReference type="Google" id="ProtNLM"/>
    </source>
</evidence>
<dbReference type="SUPFAM" id="SSF55729">
    <property type="entry name" value="Acyl-CoA N-acyltransferases (Nat)"/>
    <property type="match status" value="1"/>
</dbReference>
<evidence type="ECO:0000256" key="9">
    <source>
        <dbReference type="ARBA" id="ARBA00023315"/>
    </source>
</evidence>
<keyword evidence="3" id="KW-0808">Transferase</keyword>
<dbReference type="InterPro" id="IPR016181">
    <property type="entry name" value="Acyl_CoA_acyltransferase"/>
</dbReference>
<keyword evidence="8" id="KW-0131">Cell cycle</keyword>
<evidence type="ECO:0000313" key="14">
    <source>
        <dbReference type="Proteomes" id="UP000075880"/>
    </source>
</evidence>
<feature type="compositionally biased region" description="Acidic residues" evidence="10">
    <location>
        <begin position="423"/>
        <end position="442"/>
    </location>
</feature>
<keyword evidence="9" id="KW-0012">Acyltransferase</keyword>
<feature type="compositionally biased region" description="Basic and acidic residues" evidence="10">
    <location>
        <begin position="1"/>
        <end position="10"/>
    </location>
</feature>
<dbReference type="PANTHER" id="PTHR45884">
    <property type="entry name" value="N-ACETYLTRANSFERASE ECO"/>
    <property type="match status" value="1"/>
</dbReference>
<evidence type="ECO:0000313" key="13">
    <source>
        <dbReference type="EnsemblMetazoa" id="ENSAATROPP012862"/>
    </source>
</evidence>
<dbReference type="GO" id="GO:0007064">
    <property type="term" value="P:mitotic sister chromatid cohesion"/>
    <property type="evidence" value="ECO:0007669"/>
    <property type="project" value="TreeGrafter"/>
</dbReference>
<feature type="domain" description="N-acetyltransferase ESCO acetyl-transferase" evidence="12">
    <location>
        <begin position="850"/>
        <end position="918"/>
    </location>
</feature>
<feature type="compositionally biased region" description="Basic residues" evidence="10">
    <location>
        <begin position="446"/>
        <end position="457"/>
    </location>
</feature>
<evidence type="ECO:0000256" key="4">
    <source>
        <dbReference type="ARBA" id="ARBA00022723"/>
    </source>
</evidence>
<dbReference type="Pfam" id="PF13880">
    <property type="entry name" value="Acetyltransf_13"/>
    <property type="match status" value="1"/>
</dbReference>
<evidence type="ECO:0000256" key="2">
    <source>
        <dbReference type="ARBA" id="ARBA00005816"/>
    </source>
</evidence>
<evidence type="ECO:0000259" key="11">
    <source>
        <dbReference type="Pfam" id="PF13878"/>
    </source>
</evidence>
<dbReference type="GO" id="GO:0005634">
    <property type="term" value="C:nucleus"/>
    <property type="evidence" value="ECO:0007669"/>
    <property type="project" value="UniProtKB-SubCell"/>
</dbReference>
<dbReference type="Gene3D" id="3.40.630.30">
    <property type="match status" value="1"/>
</dbReference>
<dbReference type="GO" id="GO:0008270">
    <property type="term" value="F:zinc ion binding"/>
    <property type="evidence" value="ECO:0007669"/>
    <property type="project" value="UniProtKB-KW"/>
</dbReference>
<dbReference type="AlphaFoldDB" id="A0AAG5DNJ5"/>
<feature type="compositionally biased region" description="Basic residues" evidence="10">
    <location>
        <begin position="288"/>
        <end position="300"/>
    </location>
</feature>
<dbReference type="Pfam" id="PF13878">
    <property type="entry name" value="zf-C2H2_3"/>
    <property type="match status" value="1"/>
</dbReference>
<feature type="compositionally biased region" description="Polar residues" evidence="10">
    <location>
        <begin position="408"/>
        <end position="421"/>
    </location>
</feature>
<proteinExistence type="inferred from homology"/>
<keyword evidence="7" id="KW-0539">Nucleus</keyword>
<dbReference type="PANTHER" id="PTHR45884:SF2">
    <property type="entry name" value="N-ACETYLTRANSFERASE ECO"/>
    <property type="match status" value="1"/>
</dbReference>
<dbReference type="Proteomes" id="UP000075880">
    <property type="component" value="Unassembled WGS sequence"/>
</dbReference>
<reference evidence="13" key="1">
    <citation type="submission" date="2024-04" db="UniProtKB">
        <authorList>
            <consortium name="EnsemblMetazoa"/>
        </authorList>
    </citation>
    <scope>IDENTIFICATION</scope>
    <source>
        <strain evidence="13">EBRO</strain>
    </source>
</reference>
<sequence length="919" mass="103763">MTMETPRSESRVQTVHLSMAKHSSKKKSLFGKDDNNESDLGSITPLRFGSGRTNKQANSALNNITSFRNLFGNDSPDSERSLSPDFAHKYTNNGRYELLTEGHDKENQHGVDEETRFSFHSIPATPNGRLSTEESVLLDESNSNSLSVQMSSDLNLVEKRPQPMMRTPSVTTRSAKQSLVRSLEPSFRRMNEKMESTNVATPHSNNPVTERHYIAPRSTVKARTALHFNDMQTISTKSFYSSSVSENKPKIEQKTIVPPTPMVPPVSKHPVKDISPPKTAKSGSTAKTPRKNTALRRRSKSFSANTPRLGQRGVVHKIRKPSKKPSPSAPDGDKKSAESKAPKKRGRGKEKPNKRALAGDTKSCPTTPKAISEKEQENDDLLKQLERVKAILEEGQCRLQRARPLSMTRSMTDLRKGTQSCGEEADSSSSEADDSATDEEEESQGRQRKFFRSRRGSRSQPKVYNHFNSISLEVRKGGKRRLVDFPQTPKRRRTEFAREKFDFESERQEVDALINRLDQSSCYAREECYEQQEQQQPYETTEYAEVIDVGDDEPIPIQSNVIYVTEDDYAVEDTQIDGMMVYEESMQSGQTVIVRHDDQNQTTTAQNDDDFLSAMMVDSAADGFSQNNQTQWIAEETVQTTITISESTTEYYPIFYRDRVKELWRHDRLQTSADAAQMDVFHALRQQGRTHKQRHGTGQDQYQLDAGQRAYGAVQCTECGLTYSNNEPEEELIHENFHRSQAQLTFAGWANEHIVSQVPEWDVTGRIIVVSQVDSRQWLAKVRSILEVVDSELGFATHGELAEGACVYLAIARSTVLGVCVVQPLQFANRMISIEGLHGVPIDCYSSEFYPAKCGISRIWVSPKYRRLGVGRTLMTVIKQHYIFGYVMRFDEIAFGAPTESGKLFAESVTGRNDFLVYL</sequence>
<evidence type="ECO:0000256" key="1">
    <source>
        <dbReference type="ARBA" id="ARBA00004123"/>
    </source>
</evidence>
<feature type="domain" description="N-acetyltransferase ESCO zinc-finger" evidence="11">
    <location>
        <begin position="701"/>
        <end position="739"/>
    </location>
</feature>